<dbReference type="EMBL" id="HG996471">
    <property type="protein sequence ID" value="CAG1845670.1"/>
    <property type="molecule type" value="Genomic_DNA"/>
</dbReference>
<evidence type="ECO:0000256" key="3">
    <source>
        <dbReference type="SAM" id="MobiDB-lite"/>
    </source>
</evidence>
<proteinExistence type="predicted"/>
<dbReference type="InterPro" id="IPR051105">
    <property type="entry name" value="WWC/KIBRA_Hippo_Reg"/>
</dbReference>
<dbReference type="SUPFAM" id="SSF51045">
    <property type="entry name" value="WW domain"/>
    <property type="match status" value="1"/>
</dbReference>
<evidence type="ECO:0000256" key="1">
    <source>
        <dbReference type="ARBA" id="ARBA00004496"/>
    </source>
</evidence>
<dbReference type="InterPro" id="IPR036020">
    <property type="entry name" value="WW_dom_sf"/>
</dbReference>
<keyword evidence="2" id="KW-0963">Cytoplasm</keyword>
<evidence type="ECO:0000256" key="2">
    <source>
        <dbReference type="ARBA" id="ARBA00022490"/>
    </source>
</evidence>
<evidence type="ECO:0000313" key="5">
    <source>
        <dbReference type="EMBL" id="CAG1845670.1"/>
    </source>
</evidence>
<dbReference type="GO" id="GO:0005737">
    <property type="term" value="C:cytoplasm"/>
    <property type="evidence" value="ECO:0007669"/>
    <property type="project" value="UniProtKB-SubCell"/>
</dbReference>
<comment type="subcellular location">
    <subcellularLocation>
        <location evidence="1">Cytoplasm</location>
    </subcellularLocation>
</comment>
<dbReference type="PANTHER" id="PTHR14791:SF39">
    <property type="entry name" value="OS12G0233100 PROTEIN"/>
    <property type="match status" value="1"/>
</dbReference>
<gene>
    <name evidence="5" type="ORF">GSMUA_154650.1</name>
</gene>
<dbReference type="OrthoDB" id="670666at2759"/>
<organism evidence="5">
    <name type="scientific">Musa acuminata subsp. malaccensis</name>
    <name type="common">Wild banana</name>
    <name type="synonym">Musa malaccensis</name>
    <dbReference type="NCBI Taxonomy" id="214687"/>
    <lineage>
        <taxon>Eukaryota</taxon>
        <taxon>Viridiplantae</taxon>
        <taxon>Streptophyta</taxon>
        <taxon>Embryophyta</taxon>
        <taxon>Tracheophyta</taxon>
        <taxon>Spermatophyta</taxon>
        <taxon>Magnoliopsida</taxon>
        <taxon>Liliopsida</taxon>
        <taxon>Zingiberales</taxon>
        <taxon>Musaceae</taxon>
        <taxon>Musa</taxon>
    </lineage>
</organism>
<dbReference type="PROSITE" id="PS50020">
    <property type="entry name" value="WW_DOMAIN_2"/>
    <property type="match status" value="1"/>
</dbReference>
<protein>
    <submittedName>
        <fullName evidence="5">(wild Malaysian banana) hypothetical protein</fullName>
    </submittedName>
</protein>
<dbReference type="PANTHER" id="PTHR14791">
    <property type="entry name" value="BOMB/KIRA PROTEINS"/>
    <property type="match status" value="1"/>
</dbReference>
<dbReference type="AlphaFoldDB" id="A0A8D7ADV1"/>
<dbReference type="Gene3D" id="2.20.70.10">
    <property type="match status" value="1"/>
</dbReference>
<reference evidence="5" key="1">
    <citation type="submission" date="2021-03" db="EMBL/GenBank/DDBJ databases">
        <authorList>
            <consortium name="Genoscope - CEA"/>
            <person name="William W."/>
        </authorList>
    </citation>
    <scope>NUCLEOTIDE SEQUENCE</scope>
    <source>
        <strain evidence="5">Doubled-haploid Pahang</strain>
    </source>
</reference>
<feature type="compositionally biased region" description="Low complexity" evidence="3">
    <location>
        <begin position="1"/>
        <end position="19"/>
    </location>
</feature>
<sequence>MDQMELSLGGSSLSLLSESTNSSPTRSEANPRRKRKQTWDDPTIHTSIDLQLNDPLPLDWEQCLDLQQSGRIYFLNRKTLRKSWSRPKEQKLDLELNIATFASSENKTTSASPEKPTKSSSSGNMVAAVCVNCHLLVMLCKSSPSCPNCKHNSLPPPAQPISGKLETVKSLETLSLLH</sequence>
<feature type="domain" description="WW" evidence="4">
    <location>
        <begin position="54"/>
        <end position="89"/>
    </location>
</feature>
<dbReference type="InterPro" id="IPR001202">
    <property type="entry name" value="WW_dom"/>
</dbReference>
<accession>A0A8D7ADV1</accession>
<feature type="region of interest" description="Disordered" evidence="3">
    <location>
        <begin position="1"/>
        <end position="42"/>
    </location>
</feature>
<dbReference type="CDD" id="cd00201">
    <property type="entry name" value="WW"/>
    <property type="match status" value="1"/>
</dbReference>
<evidence type="ECO:0000259" key="4">
    <source>
        <dbReference type="PROSITE" id="PS50020"/>
    </source>
</evidence>
<name>A0A8D7ADV1_MUSAM</name>